<dbReference type="GO" id="GO:0030436">
    <property type="term" value="P:asexual sporulation"/>
    <property type="evidence" value="ECO:0007669"/>
    <property type="project" value="UniProtKB-UniRule"/>
</dbReference>
<comment type="caution">
    <text evidence="9">The sequence shown here is derived from an EMBL/GenBank/DDBJ whole genome shotgun (WGS) entry which is preliminary data.</text>
</comment>
<evidence type="ECO:0000313" key="10">
    <source>
        <dbReference type="Proteomes" id="UP000016511"/>
    </source>
</evidence>
<keyword evidence="3 7" id="KW-0547">Nucleotide-binding</keyword>
<dbReference type="HOGENOM" id="CLU_090336_11_0_9"/>
<dbReference type="PATRIC" id="fig|649747.3.peg.4951"/>
<gene>
    <name evidence="7" type="primary">spoIIAB</name>
    <name evidence="9" type="ORF">HMPREF0083_05507</name>
</gene>
<keyword evidence="1 7" id="KW-0723">Serine/threonine-protein kinase</keyword>
<dbReference type="PANTHER" id="PTHR35526">
    <property type="entry name" value="ANTI-SIGMA-F FACTOR RSBW-RELATED"/>
    <property type="match status" value="1"/>
</dbReference>
<dbReference type="NCBIfam" id="TIGR01925">
    <property type="entry name" value="spIIAB"/>
    <property type="match status" value="1"/>
</dbReference>
<dbReference type="GO" id="GO:0042174">
    <property type="term" value="P:negative regulation of sporulation resulting in formation of a cellular spore"/>
    <property type="evidence" value="ECO:0007669"/>
    <property type="project" value="InterPro"/>
</dbReference>
<sequence length="151" mass="16887">MKPKTDNNFMRLEFAARSENEGFARIAVASFLSRLDITLEEVEEIKTVVSEAVTNAIIHGYEEDESGTVIIETTYTAANIEITVADHGIGIADLEEARQPLFTTKPELERSGMGFTIMENFMDTLEIETEIGRGTRIRLVKKLTKNEALCN</sequence>
<dbReference type="eggNOG" id="COG2172">
    <property type="taxonomic scope" value="Bacteria"/>
</dbReference>
<dbReference type="GO" id="GO:0016989">
    <property type="term" value="F:sigma factor antagonist activity"/>
    <property type="evidence" value="ECO:0007669"/>
    <property type="project" value="InterPro"/>
</dbReference>
<dbReference type="GO" id="GO:0106310">
    <property type="term" value="F:protein serine kinase activity"/>
    <property type="evidence" value="ECO:0007669"/>
    <property type="project" value="RHEA"/>
</dbReference>
<evidence type="ECO:0000256" key="1">
    <source>
        <dbReference type="ARBA" id="ARBA00022527"/>
    </source>
</evidence>
<dbReference type="InterPro" id="IPR050267">
    <property type="entry name" value="Anti-sigma-factor_SerPK"/>
</dbReference>
<name>U1WTF0_ANEAE</name>
<keyword evidence="6 7" id="KW-0749">Sporulation</keyword>
<dbReference type="SUPFAM" id="SSF55874">
    <property type="entry name" value="ATPase domain of HSP90 chaperone/DNA topoisomerase II/histidine kinase"/>
    <property type="match status" value="1"/>
</dbReference>
<comment type="catalytic activity">
    <reaction evidence="7">
        <text>L-threonyl-[protein] + ATP = O-phospho-L-threonyl-[protein] + ADP + H(+)</text>
        <dbReference type="Rhea" id="RHEA:46608"/>
        <dbReference type="Rhea" id="RHEA-COMP:11060"/>
        <dbReference type="Rhea" id="RHEA-COMP:11605"/>
        <dbReference type="ChEBI" id="CHEBI:15378"/>
        <dbReference type="ChEBI" id="CHEBI:30013"/>
        <dbReference type="ChEBI" id="CHEBI:30616"/>
        <dbReference type="ChEBI" id="CHEBI:61977"/>
        <dbReference type="ChEBI" id="CHEBI:456216"/>
        <dbReference type="EC" id="2.7.11.1"/>
    </reaction>
</comment>
<evidence type="ECO:0000256" key="2">
    <source>
        <dbReference type="ARBA" id="ARBA00022679"/>
    </source>
</evidence>
<dbReference type="SMART" id="SM00387">
    <property type="entry name" value="HATPase_c"/>
    <property type="match status" value="1"/>
</dbReference>
<comment type="catalytic activity">
    <reaction evidence="7">
        <text>L-seryl-[protein] + ATP = O-phospho-L-seryl-[protein] + ADP + H(+)</text>
        <dbReference type="Rhea" id="RHEA:17989"/>
        <dbReference type="Rhea" id="RHEA-COMP:9863"/>
        <dbReference type="Rhea" id="RHEA-COMP:11604"/>
        <dbReference type="ChEBI" id="CHEBI:15378"/>
        <dbReference type="ChEBI" id="CHEBI:29999"/>
        <dbReference type="ChEBI" id="CHEBI:30616"/>
        <dbReference type="ChEBI" id="CHEBI:83421"/>
        <dbReference type="ChEBI" id="CHEBI:456216"/>
        <dbReference type="EC" id="2.7.11.1"/>
    </reaction>
</comment>
<comment type="similarity">
    <text evidence="7">Belongs to the anti-sigma-factor family.</text>
</comment>
<evidence type="ECO:0000256" key="6">
    <source>
        <dbReference type="ARBA" id="ARBA00022969"/>
    </source>
</evidence>
<dbReference type="STRING" id="649747.HMPREF0083_05507"/>
<evidence type="ECO:0000256" key="5">
    <source>
        <dbReference type="ARBA" id="ARBA00022840"/>
    </source>
</evidence>
<evidence type="ECO:0000259" key="8">
    <source>
        <dbReference type="SMART" id="SM00387"/>
    </source>
</evidence>
<organism evidence="9 10">
    <name type="scientific">Aneurinibacillus aneurinilyticus ATCC 12856</name>
    <dbReference type="NCBI Taxonomy" id="649747"/>
    <lineage>
        <taxon>Bacteria</taxon>
        <taxon>Bacillati</taxon>
        <taxon>Bacillota</taxon>
        <taxon>Bacilli</taxon>
        <taxon>Bacillales</taxon>
        <taxon>Paenibacillaceae</taxon>
        <taxon>Aneurinibacillus group</taxon>
        <taxon>Aneurinibacillus</taxon>
    </lineage>
</organism>
<dbReference type="InterPro" id="IPR010194">
    <property type="entry name" value="Anti-sigma_F"/>
</dbReference>
<comment type="function">
    <text evidence="7">Binds to sigma F and blocks its ability to form an RNA polymerase holoenzyme (E-sigma F). Phosphorylates SpoIIAA on a serine residue. This phosphorylation may enable SpoIIAA to act as an anti-anti-sigma factor that counteracts SpoIIAB and thus releases sigma F from inhibition.</text>
</comment>
<keyword evidence="5 7" id="KW-0067">ATP-binding</keyword>
<dbReference type="GO" id="GO:0030435">
    <property type="term" value="P:sporulation resulting in formation of a cellular spore"/>
    <property type="evidence" value="ECO:0007669"/>
    <property type="project" value="UniProtKB-KW"/>
</dbReference>
<evidence type="ECO:0000313" key="9">
    <source>
        <dbReference type="EMBL" id="ERI05945.1"/>
    </source>
</evidence>
<dbReference type="Gene3D" id="3.30.565.10">
    <property type="entry name" value="Histidine kinase-like ATPase, C-terminal domain"/>
    <property type="match status" value="1"/>
</dbReference>
<dbReference type="RefSeq" id="WP_021619103.1">
    <property type="nucleotide sequence ID" value="NZ_KE952665.1"/>
</dbReference>
<dbReference type="GO" id="GO:0004674">
    <property type="term" value="F:protein serine/threonine kinase activity"/>
    <property type="evidence" value="ECO:0007669"/>
    <property type="project" value="UniProtKB-KW"/>
</dbReference>
<keyword evidence="2 7" id="KW-0808">Transferase</keyword>
<proteinExistence type="inferred from homology"/>
<protein>
    <recommendedName>
        <fullName evidence="7">Anti-sigma F factor</fullName>
        <ecNumber evidence="7">2.7.11.1</ecNumber>
    </recommendedName>
    <alternativeName>
        <fullName evidence="7">Stage II sporulation protein AB</fullName>
    </alternativeName>
</protein>
<dbReference type="InterPro" id="IPR036890">
    <property type="entry name" value="HATPase_C_sf"/>
</dbReference>
<keyword evidence="4 7" id="KW-0418">Kinase</keyword>
<dbReference type="Pfam" id="PF13581">
    <property type="entry name" value="HATPase_c_2"/>
    <property type="match status" value="1"/>
</dbReference>
<dbReference type="HAMAP" id="MF_00637">
    <property type="entry name" value="Anti_sigma_F"/>
    <property type="match status" value="1"/>
</dbReference>
<dbReference type="EMBL" id="AWSJ01000341">
    <property type="protein sequence ID" value="ERI05945.1"/>
    <property type="molecule type" value="Genomic_DNA"/>
</dbReference>
<reference evidence="9 10" key="1">
    <citation type="submission" date="2013-08" db="EMBL/GenBank/DDBJ databases">
        <authorList>
            <person name="Weinstock G."/>
            <person name="Sodergren E."/>
            <person name="Wylie T."/>
            <person name="Fulton L."/>
            <person name="Fulton R."/>
            <person name="Fronick C."/>
            <person name="O'Laughlin M."/>
            <person name="Godfrey J."/>
            <person name="Miner T."/>
            <person name="Herter B."/>
            <person name="Appelbaum E."/>
            <person name="Cordes M."/>
            <person name="Lek S."/>
            <person name="Wollam A."/>
            <person name="Pepin K.H."/>
            <person name="Palsikar V.B."/>
            <person name="Mitreva M."/>
            <person name="Wilson R.K."/>
        </authorList>
    </citation>
    <scope>NUCLEOTIDE SEQUENCE [LARGE SCALE GENOMIC DNA]</scope>
    <source>
        <strain evidence="9 10">ATCC 12856</strain>
    </source>
</reference>
<dbReference type="AlphaFoldDB" id="U1WTF0"/>
<dbReference type="PANTHER" id="PTHR35526:SF3">
    <property type="entry name" value="ANTI-SIGMA-F FACTOR RSBW"/>
    <property type="match status" value="1"/>
</dbReference>
<evidence type="ECO:0000256" key="4">
    <source>
        <dbReference type="ARBA" id="ARBA00022777"/>
    </source>
</evidence>
<dbReference type="GeneID" id="92837283"/>
<dbReference type="InterPro" id="IPR003594">
    <property type="entry name" value="HATPase_dom"/>
</dbReference>
<evidence type="ECO:0000256" key="7">
    <source>
        <dbReference type="HAMAP-Rule" id="MF_00637"/>
    </source>
</evidence>
<feature type="domain" description="Histidine kinase/HSP90-like ATPase" evidence="8">
    <location>
        <begin position="40"/>
        <end position="145"/>
    </location>
</feature>
<keyword evidence="10" id="KW-1185">Reference proteome</keyword>
<evidence type="ECO:0000256" key="3">
    <source>
        <dbReference type="ARBA" id="ARBA00022741"/>
    </source>
</evidence>
<dbReference type="GO" id="GO:0005524">
    <property type="term" value="F:ATP binding"/>
    <property type="evidence" value="ECO:0007669"/>
    <property type="project" value="UniProtKB-KW"/>
</dbReference>
<dbReference type="Proteomes" id="UP000016511">
    <property type="component" value="Unassembled WGS sequence"/>
</dbReference>
<dbReference type="EC" id="2.7.11.1" evidence="7"/>
<accession>U1WTF0</accession>